<dbReference type="SUPFAM" id="SSF53850">
    <property type="entry name" value="Periplasmic binding protein-like II"/>
    <property type="match status" value="1"/>
</dbReference>
<dbReference type="InterPro" id="IPR019546">
    <property type="entry name" value="TAT_signal_bac_arc"/>
</dbReference>
<dbReference type="Gene3D" id="3.40.190.10">
    <property type="entry name" value="Periplasmic binding protein-like II"/>
    <property type="match status" value="1"/>
</dbReference>
<dbReference type="RefSeq" id="WP_264603112.1">
    <property type="nucleotide sequence ID" value="NZ_JAOQNS010000013.1"/>
</dbReference>
<evidence type="ECO:0000259" key="5">
    <source>
        <dbReference type="Pfam" id="PF00496"/>
    </source>
</evidence>
<evidence type="ECO:0000256" key="2">
    <source>
        <dbReference type="ARBA" id="ARBA00005695"/>
    </source>
</evidence>
<name>A0ABT3HGL6_9HYPH</name>
<dbReference type="InterPro" id="IPR000914">
    <property type="entry name" value="SBP_5_dom"/>
</dbReference>
<keyword evidence="3" id="KW-0813">Transport</keyword>
<sequence length="529" mass="58903">MSNNDLTKLLQYEGLTRRRFMQHAAALGITASAASLFWGQSVQAAEPQKGGTFRLGIGHGSTTDSLDPATFENLYMQVVGSTIYNCLTEVANDGSLVPELAESWEVTEDAKTWTFKLRSGVTFHNGKTMDAADVIASFQHHMGEDSKSGAKPIVEQITEIKADGDDKVAFTLKEGNADFPFIVSDYHLAILPASEGKIDPTAGIGTGGYTVASYDPGVRTDLKRFENYWKPDRAHFDAAQVLVIIDPAARTNALTTGEIDAMDRVDLKTAHLLKRNRNVKIEEVSGTQHYTFAMRCDIAPFDNNDVRLALKNAIDREALVKTILRGHGVVGNDHPIGQSNRFHADDLEQRTYDPEKAKYHLKQAGLSELKVDLSAADAAFPGAVDAAVLYREHAAKAGIDINVVREPNDGYWSNVWLKKPFCAVYWGGRPTEDWMFSTAYAKGVPWNDTHWDNDRFNALLIEARAELDEDKRRQMYYEMQELCRDDGGTVIPMFANYVMATSDKVEHDTLGANWSLDGFRCIERWWFAG</sequence>
<gene>
    <name evidence="6" type="ORF">M2319_003889</name>
</gene>
<proteinExistence type="inferred from homology"/>
<evidence type="ECO:0000256" key="4">
    <source>
        <dbReference type="ARBA" id="ARBA00022729"/>
    </source>
</evidence>
<accession>A0ABT3HGL6</accession>
<protein>
    <submittedName>
        <fullName evidence="6">Peptide/nickel transport system substrate-binding protein</fullName>
    </submittedName>
</protein>
<dbReference type="Gene3D" id="3.10.105.10">
    <property type="entry name" value="Dipeptide-binding Protein, Domain 3"/>
    <property type="match status" value="1"/>
</dbReference>
<dbReference type="NCBIfam" id="TIGR01409">
    <property type="entry name" value="TAT_signal_seq"/>
    <property type="match status" value="1"/>
</dbReference>
<dbReference type="EMBL" id="JAOQNS010000013">
    <property type="protein sequence ID" value="MCW2309533.1"/>
    <property type="molecule type" value="Genomic_DNA"/>
</dbReference>
<dbReference type="CDD" id="cd08503">
    <property type="entry name" value="PBP2_NikA_DppA_OppA_like_17"/>
    <property type="match status" value="1"/>
</dbReference>
<dbReference type="PROSITE" id="PS51318">
    <property type="entry name" value="TAT"/>
    <property type="match status" value="1"/>
</dbReference>
<comment type="caution">
    <text evidence="6">The sequence shown here is derived from an EMBL/GenBank/DDBJ whole genome shotgun (WGS) entry which is preliminary data.</text>
</comment>
<feature type="domain" description="Solute-binding protein family 5" evidence="5">
    <location>
        <begin position="96"/>
        <end position="444"/>
    </location>
</feature>
<dbReference type="InterPro" id="IPR006311">
    <property type="entry name" value="TAT_signal"/>
</dbReference>
<dbReference type="PANTHER" id="PTHR30290:SF10">
    <property type="entry name" value="PERIPLASMIC OLIGOPEPTIDE-BINDING PROTEIN-RELATED"/>
    <property type="match status" value="1"/>
</dbReference>
<dbReference type="PIRSF" id="PIRSF002741">
    <property type="entry name" value="MppA"/>
    <property type="match status" value="1"/>
</dbReference>
<reference evidence="7" key="1">
    <citation type="submission" date="2023-07" db="EMBL/GenBank/DDBJ databases">
        <title>Genome sequencing of Purple Non-Sulfur Bacteria from various extreme environments.</title>
        <authorList>
            <person name="Mayer M."/>
        </authorList>
    </citation>
    <scope>NUCLEOTIDE SEQUENCE [LARGE SCALE GENOMIC DNA]</scope>
    <source>
        <strain evidence="7">DSM 17935</strain>
    </source>
</reference>
<evidence type="ECO:0000256" key="3">
    <source>
        <dbReference type="ARBA" id="ARBA00022448"/>
    </source>
</evidence>
<dbReference type="Proteomes" id="UP001209755">
    <property type="component" value="Unassembled WGS sequence"/>
</dbReference>
<comment type="similarity">
    <text evidence="2">Belongs to the bacterial solute-binding protein 5 family.</text>
</comment>
<evidence type="ECO:0000313" key="7">
    <source>
        <dbReference type="Proteomes" id="UP001209755"/>
    </source>
</evidence>
<evidence type="ECO:0000313" key="6">
    <source>
        <dbReference type="EMBL" id="MCW2309533.1"/>
    </source>
</evidence>
<dbReference type="PANTHER" id="PTHR30290">
    <property type="entry name" value="PERIPLASMIC BINDING COMPONENT OF ABC TRANSPORTER"/>
    <property type="match status" value="1"/>
</dbReference>
<organism evidence="6 7">
    <name type="scientific">Rhodobium gokarnense</name>
    <dbReference type="NCBI Taxonomy" id="364296"/>
    <lineage>
        <taxon>Bacteria</taxon>
        <taxon>Pseudomonadati</taxon>
        <taxon>Pseudomonadota</taxon>
        <taxon>Alphaproteobacteria</taxon>
        <taxon>Hyphomicrobiales</taxon>
        <taxon>Rhodobiaceae</taxon>
        <taxon>Rhodobium</taxon>
    </lineage>
</organism>
<keyword evidence="7" id="KW-1185">Reference proteome</keyword>
<dbReference type="Gene3D" id="3.90.76.10">
    <property type="entry name" value="Dipeptide-binding Protein, Domain 1"/>
    <property type="match status" value="1"/>
</dbReference>
<dbReference type="InterPro" id="IPR039424">
    <property type="entry name" value="SBP_5"/>
</dbReference>
<dbReference type="InterPro" id="IPR030678">
    <property type="entry name" value="Peptide/Ni-bd"/>
</dbReference>
<keyword evidence="4" id="KW-0732">Signal</keyword>
<comment type="subcellular location">
    <subcellularLocation>
        <location evidence="1">Periplasm</location>
    </subcellularLocation>
</comment>
<dbReference type="Pfam" id="PF00496">
    <property type="entry name" value="SBP_bac_5"/>
    <property type="match status" value="1"/>
</dbReference>
<evidence type="ECO:0000256" key="1">
    <source>
        <dbReference type="ARBA" id="ARBA00004418"/>
    </source>
</evidence>